<evidence type="ECO:0000313" key="1">
    <source>
        <dbReference type="EMBL" id="OAD23684.1"/>
    </source>
</evidence>
<dbReference type="EMBL" id="LUTY01000216">
    <property type="protein sequence ID" value="OAD23684.1"/>
    <property type="molecule type" value="Genomic_DNA"/>
</dbReference>
<accession>A0A0A6RK63</accession>
<evidence type="ECO:0008006" key="3">
    <source>
        <dbReference type="Google" id="ProtNLM"/>
    </source>
</evidence>
<proteinExistence type="predicted"/>
<sequence length="84" mass="9058">MKIYYDPQVDALYLELRTLSAGTAIARDLAENVTANYTSDGQLAGLEILDVSTIAAEEELHKMVLEVSPIVQHVDKVAVSAVVA</sequence>
<dbReference type="Pfam" id="PF10049">
    <property type="entry name" value="DUF2283"/>
    <property type="match status" value="1"/>
</dbReference>
<reference evidence="1 2" key="1">
    <citation type="submission" date="2016-05" db="EMBL/GenBank/DDBJ databases">
        <title>Single-cell genome of chain-forming Candidatus Thiomargarita nelsonii and comparison to other large sulfur-oxidizing bacteria.</title>
        <authorList>
            <person name="Winkel M."/>
            <person name="Salman V."/>
            <person name="Woyke T."/>
            <person name="Schulz-Vogt H."/>
            <person name="Richter M."/>
            <person name="Flood B."/>
            <person name="Bailey J."/>
            <person name="Amann R."/>
            <person name="Mussmann M."/>
        </authorList>
    </citation>
    <scope>NUCLEOTIDE SEQUENCE [LARGE SCALE GENOMIC DNA]</scope>
    <source>
        <strain evidence="1 2">THI036</strain>
    </source>
</reference>
<name>A0A0A6RK63_9GAMM</name>
<organism evidence="1 2">
    <name type="scientific">Candidatus Thiomargarita nelsonii</name>
    <dbReference type="NCBI Taxonomy" id="1003181"/>
    <lineage>
        <taxon>Bacteria</taxon>
        <taxon>Pseudomonadati</taxon>
        <taxon>Pseudomonadota</taxon>
        <taxon>Gammaproteobacteria</taxon>
        <taxon>Thiotrichales</taxon>
        <taxon>Thiotrichaceae</taxon>
        <taxon>Thiomargarita</taxon>
    </lineage>
</organism>
<dbReference type="Proteomes" id="UP000076962">
    <property type="component" value="Unassembled WGS sequence"/>
</dbReference>
<dbReference type="InterPro" id="IPR019270">
    <property type="entry name" value="DUF2283"/>
</dbReference>
<dbReference type="AlphaFoldDB" id="A0A0A6RK63"/>
<protein>
    <recommendedName>
        <fullName evidence="3">DUF2283 domain-containing protein</fullName>
    </recommendedName>
</protein>
<evidence type="ECO:0000313" key="2">
    <source>
        <dbReference type="Proteomes" id="UP000076962"/>
    </source>
</evidence>
<keyword evidence="2" id="KW-1185">Reference proteome</keyword>
<gene>
    <name evidence="1" type="ORF">THIOM_000477</name>
</gene>
<comment type="caution">
    <text evidence="1">The sequence shown here is derived from an EMBL/GenBank/DDBJ whole genome shotgun (WGS) entry which is preliminary data.</text>
</comment>